<organism evidence="2 3">
    <name type="scientific">Leptolyngbya iicbica LK</name>
    <dbReference type="NCBI Taxonomy" id="2294035"/>
    <lineage>
        <taxon>Bacteria</taxon>
        <taxon>Bacillati</taxon>
        <taxon>Cyanobacteriota</taxon>
        <taxon>Cyanophyceae</taxon>
        <taxon>Leptolyngbyales</taxon>
        <taxon>Leptolyngbyaceae</taxon>
        <taxon>Leptolyngbya group</taxon>
        <taxon>Leptolyngbya</taxon>
        <taxon>Leptolyngbya iicbica</taxon>
    </lineage>
</organism>
<dbReference type="Pfam" id="PF01764">
    <property type="entry name" value="Lipase_3"/>
    <property type="match status" value="1"/>
</dbReference>
<keyword evidence="3" id="KW-1185">Reference proteome</keyword>
<dbReference type="GO" id="GO:0006629">
    <property type="term" value="P:lipid metabolic process"/>
    <property type="evidence" value="ECO:0007669"/>
    <property type="project" value="InterPro"/>
</dbReference>
<reference evidence="2 3" key="1">
    <citation type="submission" date="2018-11" db="EMBL/GenBank/DDBJ databases">
        <title>Whole genome sequencing of an environmental sample.</title>
        <authorList>
            <person name="Sarangi A.N."/>
            <person name="Singh D."/>
            <person name="Tripathy S."/>
        </authorList>
    </citation>
    <scope>NUCLEOTIDE SEQUENCE [LARGE SCALE GENOMIC DNA]</scope>
    <source>
        <strain evidence="2 3">Lakshadweep</strain>
    </source>
</reference>
<gene>
    <name evidence="2" type="ORF">DYY88_06990</name>
</gene>
<feature type="domain" description="Fungal lipase-type" evidence="1">
    <location>
        <begin position="117"/>
        <end position="252"/>
    </location>
</feature>
<evidence type="ECO:0000313" key="3">
    <source>
        <dbReference type="Proteomes" id="UP000292459"/>
    </source>
</evidence>
<dbReference type="Proteomes" id="UP000292459">
    <property type="component" value="Unassembled WGS sequence"/>
</dbReference>
<dbReference type="Gene3D" id="3.40.50.1820">
    <property type="entry name" value="alpha/beta hydrolase"/>
    <property type="match status" value="1"/>
</dbReference>
<dbReference type="PANTHER" id="PTHR45856:SF24">
    <property type="entry name" value="FUNGAL LIPASE-LIKE DOMAIN-CONTAINING PROTEIN"/>
    <property type="match status" value="1"/>
</dbReference>
<comment type="caution">
    <text evidence="2">The sequence shown here is derived from an EMBL/GenBank/DDBJ whole genome shotgun (WGS) entry which is preliminary data.</text>
</comment>
<evidence type="ECO:0000259" key="1">
    <source>
        <dbReference type="Pfam" id="PF01764"/>
    </source>
</evidence>
<dbReference type="AlphaFoldDB" id="A0A4Q7EIV1"/>
<dbReference type="OrthoDB" id="5522031at2"/>
<dbReference type="SUPFAM" id="SSF53474">
    <property type="entry name" value="alpha/beta-Hydrolases"/>
    <property type="match status" value="1"/>
</dbReference>
<dbReference type="EMBL" id="QVFV01000001">
    <property type="protein sequence ID" value="RZM83107.1"/>
    <property type="molecule type" value="Genomic_DNA"/>
</dbReference>
<accession>A0A4Q7EIV1</accession>
<dbReference type="CDD" id="cd00519">
    <property type="entry name" value="Lipase_3"/>
    <property type="match status" value="1"/>
</dbReference>
<evidence type="ECO:0000313" key="2">
    <source>
        <dbReference type="EMBL" id="RZM83107.1"/>
    </source>
</evidence>
<sequence length="309" mass="34209">MILLSRLATQQYITGRNDPSYDGSLQQLFDYDSSLDKYRLVTSFRGQERQVNDSIEIQVPQEVIDDPTLLNDPTALEDNLAQTEDVIRSGVTAAVKVGRKIDVFFGFLLESEEESILVFRGTQRTAEWVGNIYAVQEDYINPQTGESLGRIHTGFRRIADGIINPLAVDAVKQINPNKPCYISGHSLGSALATLLALDIALAVPELQPQLQVYVYASPRVGNPDFVNSYAQILPNTFRITNLADPIPTMPPTKLRAEFVHVGEEWSFLSQGGDILPNHIVDTYRRAVNAEVETNQSRNFPSSGVGDVTA</sequence>
<dbReference type="InterPro" id="IPR029058">
    <property type="entry name" value="AB_hydrolase_fold"/>
</dbReference>
<dbReference type="InterPro" id="IPR051218">
    <property type="entry name" value="Sec_MonoDiacylglyc_Lipase"/>
</dbReference>
<protein>
    <submittedName>
        <fullName evidence="2">Lipase family protein</fullName>
    </submittedName>
</protein>
<name>A0A4Q7EIV1_9CYAN</name>
<dbReference type="InterPro" id="IPR002921">
    <property type="entry name" value="Fungal_lipase-type"/>
</dbReference>
<proteinExistence type="predicted"/>
<dbReference type="PANTHER" id="PTHR45856">
    <property type="entry name" value="ALPHA/BETA-HYDROLASES SUPERFAMILY PROTEIN"/>
    <property type="match status" value="1"/>
</dbReference>